<name>A0AAD7CJZ8_9AGAR</name>
<reference evidence="1" key="1">
    <citation type="submission" date="2023-03" db="EMBL/GenBank/DDBJ databases">
        <title>Massive genome expansion in bonnet fungi (Mycena s.s.) driven by repeated elements and novel gene families across ecological guilds.</title>
        <authorList>
            <consortium name="Lawrence Berkeley National Laboratory"/>
            <person name="Harder C.B."/>
            <person name="Miyauchi S."/>
            <person name="Viragh M."/>
            <person name="Kuo A."/>
            <person name="Thoen E."/>
            <person name="Andreopoulos B."/>
            <person name="Lu D."/>
            <person name="Skrede I."/>
            <person name="Drula E."/>
            <person name="Henrissat B."/>
            <person name="Morin E."/>
            <person name="Kohler A."/>
            <person name="Barry K."/>
            <person name="LaButti K."/>
            <person name="Morin E."/>
            <person name="Salamov A."/>
            <person name="Lipzen A."/>
            <person name="Mereny Z."/>
            <person name="Hegedus B."/>
            <person name="Baldrian P."/>
            <person name="Stursova M."/>
            <person name="Weitz H."/>
            <person name="Taylor A."/>
            <person name="Grigoriev I.V."/>
            <person name="Nagy L.G."/>
            <person name="Martin F."/>
            <person name="Kauserud H."/>
        </authorList>
    </citation>
    <scope>NUCLEOTIDE SEQUENCE</scope>
    <source>
        <strain evidence="1">9284</strain>
    </source>
</reference>
<dbReference type="EMBL" id="JARKIF010000001">
    <property type="protein sequence ID" value="KAJ7650839.1"/>
    <property type="molecule type" value="Genomic_DNA"/>
</dbReference>
<dbReference type="AlphaFoldDB" id="A0AAD7CJZ8"/>
<gene>
    <name evidence="1" type="ORF">FB45DRAFT_26776</name>
</gene>
<organism evidence="1 2">
    <name type="scientific">Roridomyces roridus</name>
    <dbReference type="NCBI Taxonomy" id="1738132"/>
    <lineage>
        <taxon>Eukaryota</taxon>
        <taxon>Fungi</taxon>
        <taxon>Dikarya</taxon>
        <taxon>Basidiomycota</taxon>
        <taxon>Agaricomycotina</taxon>
        <taxon>Agaricomycetes</taxon>
        <taxon>Agaricomycetidae</taxon>
        <taxon>Agaricales</taxon>
        <taxon>Marasmiineae</taxon>
        <taxon>Mycenaceae</taxon>
        <taxon>Roridomyces</taxon>
    </lineage>
</organism>
<evidence type="ECO:0000313" key="2">
    <source>
        <dbReference type="Proteomes" id="UP001221142"/>
    </source>
</evidence>
<sequence length="229" mass="24807">MPLLLKGYPSSRAGLCYFPSCCVSGATRNACGRLRRAQGCHWSPQWNHTSFETEDAPFLSPGCFNCGIQGSSSCSGTSHLSPTVCLAALPNRSCPSLFLLRVPLRIPIIHDTSTLASHDSTILGHPSLMDCHPCTMLAACHLASSELGGPATHAIACWKCQESFRDFFSQCAHGSPAEQRIRPPGVTPLPHVPTRLSLARMDCHPQVQSSRCATQTRSIRCANQRSSYK</sequence>
<comment type="caution">
    <text evidence="1">The sequence shown here is derived from an EMBL/GenBank/DDBJ whole genome shotgun (WGS) entry which is preliminary data.</text>
</comment>
<evidence type="ECO:0000313" key="1">
    <source>
        <dbReference type="EMBL" id="KAJ7650839.1"/>
    </source>
</evidence>
<proteinExistence type="predicted"/>
<keyword evidence="2" id="KW-1185">Reference proteome</keyword>
<dbReference type="Proteomes" id="UP001221142">
    <property type="component" value="Unassembled WGS sequence"/>
</dbReference>
<protein>
    <submittedName>
        <fullName evidence="1">Uncharacterized protein</fullName>
    </submittedName>
</protein>
<accession>A0AAD7CJZ8</accession>